<gene>
    <name evidence="15" type="ORF">TWF506_011021</name>
</gene>
<organism evidence="15 16">
    <name type="scientific">Arthrobotrys conoides</name>
    <dbReference type="NCBI Taxonomy" id="74498"/>
    <lineage>
        <taxon>Eukaryota</taxon>
        <taxon>Fungi</taxon>
        <taxon>Dikarya</taxon>
        <taxon>Ascomycota</taxon>
        <taxon>Pezizomycotina</taxon>
        <taxon>Orbiliomycetes</taxon>
        <taxon>Orbiliales</taxon>
        <taxon>Orbiliaceae</taxon>
        <taxon>Arthrobotrys</taxon>
    </lineage>
</organism>
<comment type="caution">
    <text evidence="15">The sequence shown here is derived from an EMBL/GenBank/DDBJ whole genome shotgun (WGS) entry which is preliminary data.</text>
</comment>
<evidence type="ECO:0000256" key="6">
    <source>
        <dbReference type="ARBA" id="ARBA00022438"/>
    </source>
</evidence>
<dbReference type="SUPFAM" id="SSF53092">
    <property type="entry name" value="Creatinase/prolidase N-terminal domain"/>
    <property type="match status" value="1"/>
</dbReference>
<evidence type="ECO:0000256" key="2">
    <source>
        <dbReference type="ARBA" id="ARBA00001936"/>
    </source>
</evidence>
<dbReference type="Pfam" id="PF05195">
    <property type="entry name" value="AMP_N"/>
    <property type="match status" value="1"/>
</dbReference>
<evidence type="ECO:0000256" key="10">
    <source>
        <dbReference type="ARBA" id="ARBA00023049"/>
    </source>
</evidence>
<reference evidence="15 16" key="1">
    <citation type="submission" date="2019-10" db="EMBL/GenBank/DDBJ databases">
        <authorList>
            <person name="Palmer J.M."/>
        </authorList>
    </citation>
    <scope>NUCLEOTIDE SEQUENCE [LARGE SCALE GENOMIC DNA]</scope>
    <source>
        <strain evidence="15 16">TWF506</strain>
    </source>
</reference>
<evidence type="ECO:0000256" key="11">
    <source>
        <dbReference type="ARBA" id="ARBA00023211"/>
    </source>
</evidence>
<dbReference type="EMBL" id="JAVHJM010000009">
    <property type="protein sequence ID" value="KAK6506099.1"/>
    <property type="molecule type" value="Genomic_DNA"/>
</dbReference>
<proteinExistence type="inferred from homology"/>
<dbReference type="SMART" id="SM01011">
    <property type="entry name" value="AMP_N"/>
    <property type="match status" value="1"/>
</dbReference>
<evidence type="ECO:0000256" key="8">
    <source>
        <dbReference type="ARBA" id="ARBA00022723"/>
    </source>
</evidence>
<evidence type="ECO:0000256" key="4">
    <source>
        <dbReference type="ARBA" id="ARBA00008766"/>
    </source>
</evidence>
<evidence type="ECO:0000256" key="7">
    <source>
        <dbReference type="ARBA" id="ARBA00022670"/>
    </source>
</evidence>
<evidence type="ECO:0000256" key="1">
    <source>
        <dbReference type="ARBA" id="ARBA00001424"/>
    </source>
</evidence>
<evidence type="ECO:0000256" key="9">
    <source>
        <dbReference type="ARBA" id="ARBA00022801"/>
    </source>
</evidence>
<evidence type="ECO:0000256" key="5">
    <source>
        <dbReference type="ARBA" id="ARBA00012574"/>
    </source>
</evidence>
<dbReference type="Gene3D" id="3.40.350.10">
    <property type="entry name" value="Creatinase/prolidase N-terminal domain"/>
    <property type="match status" value="1"/>
</dbReference>
<comment type="function">
    <text evidence="3">Catalyzes the removal of a penultimate prolyl residue from the N-termini of peptides.</text>
</comment>
<dbReference type="InterPro" id="IPR029149">
    <property type="entry name" value="Creatin/AminoP/Spt16_N"/>
</dbReference>
<dbReference type="EC" id="3.4.11.9" evidence="5"/>
<evidence type="ECO:0000256" key="3">
    <source>
        <dbReference type="ARBA" id="ARBA00002443"/>
    </source>
</evidence>
<dbReference type="InterPro" id="IPR007865">
    <property type="entry name" value="Aminopep_P_N"/>
</dbReference>
<keyword evidence="6" id="KW-0031">Aminopeptidase</keyword>
<comment type="cofactor">
    <cofactor evidence="2">
        <name>Mn(2+)</name>
        <dbReference type="ChEBI" id="CHEBI:29035"/>
    </cofactor>
</comment>
<keyword evidence="11" id="KW-0464">Manganese</keyword>
<evidence type="ECO:0000313" key="15">
    <source>
        <dbReference type="EMBL" id="KAK6506099.1"/>
    </source>
</evidence>
<dbReference type="GO" id="GO:0070006">
    <property type="term" value="F:metalloaminopeptidase activity"/>
    <property type="evidence" value="ECO:0007669"/>
    <property type="project" value="InterPro"/>
</dbReference>
<dbReference type="PANTHER" id="PTHR43226:SF3">
    <property type="entry name" value="XAA-PRO AMINOPEPTIDASE AN0832-RELATED"/>
    <property type="match status" value="1"/>
</dbReference>
<dbReference type="CDD" id="cd01087">
    <property type="entry name" value="Prolidase"/>
    <property type="match status" value="1"/>
</dbReference>
<dbReference type="AlphaFoldDB" id="A0AAN8N9U7"/>
<evidence type="ECO:0000256" key="12">
    <source>
        <dbReference type="ARBA" id="ARBA00030849"/>
    </source>
</evidence>
<keyword evidence="10" id="KW-0482">Metalloprotease</keyword>
<dbReference type="InterPro" id="IPR000994">
    <property type="entry name" value="Pept_M24"/>
</dbReference>
<dbReference type="GO" id="GO:0030145">
    <property type="term" value="F:manganese ion binding"/>
    <property type="evidence" value="ECO:0007669"/>
    <property type="project" value="InterPro"/>
</dbReference>
<evidence type="ECO:0000259" key="14">
    <source>
        <dbReference type="SMART" id="SM01011"/>
    </source>
</evidence>
<dbReference type="SUPFAM" id="SSF55920">
    <property type="entry name" value="Creatinase/aminopeptidase"/>
    <property type="match status" value="1"/>
</dbReference>
<dbReference type="GO" id="GO:0006508">
    <property type="term" value="P:proteolysis"/>
    <property type="evidence" value="ECO:0007669"/>
    <property type="project" value="UniProtKB-KW"/>
</dbReference>
<comment type="catalytic activity">
    <reaction evidence="1">
        <text>Release of any N-terminal amino acid, including proline, that is linked to proline, even from a dipeptide or tripeptide.</text>
        <dbReference type="EC" id="3.4.11.9"/>
    </reaction>
</comment>
<protein>
    <recommendedName>
        <fullName evidence="5">Xaa-Pro aminopeptidase</fullName>
        <ecNumber evidence="5">3.4.11.9</ecNumber>
    </recommendedName>
    <alternativeName>
        <fullName evidence="12">Aminoacylproline aminopeptidase</fullName>
    </alternativeName>
    <alternativeName>
        <fullName evidence="13">Prolidase</fullName>
    </alternativeName>
</protein>
<sequence length="505" mass="56892">MKTPSASTIPSSLHLNISLNFSDPSKLLATKYPAKSHARRTALALNLKEGLIYLSGEVYRNNEDSDMPAVFRQKRYFYYLTGYDLPDGHVTYDIETDTLTLWILRPDPKEKLWSGPSPTPKTLLQTHDIDMANYTSSLPTTLQAYTVSHPSSKIHIIHHQYPPIPTSLYKHCTNLLLKPALDVSRVLKDAYEIELIKYANQISTHAHLKIMALVDTFTTEREIEAEFISETIKRGGKLAYDTIACSGRNCSILHYVRNDQPLRNKQLILLDAGAEYNLYASDVTRTFPISGTFSKEAKEVYTIVYKMQQTVFKMLKPGVKWRDCHFAAADVAIDGLRKIGVLVGEKRDILASQVLGKVFFPHGLGHHVGLETHDVLYSDLISASGSSNGGVEMNKRRRKAGGVITIEEFEAFTKEETYNHLKPGMTLTVEPGIYFNQPLYEDYLETYPSNRSFVNETVLSKYWDVGGVRIEDVVLITEDGYENLTPAPKEIVDIERIASCGRSTI</sequence>
<dbReference type="Pfam" id="PF00557">
    <property type="entry name" value="Peptidase_M24"/>
    <property type="match status" value="1"/>
</dbReference>
<feature type="domain" description="Aminopeptidase P N-terminal" evidence="14">
    <location>
        <begin position="32"/>
        <end position="163"/>
    </location>
</feature>
<evidence type="ECO:0000256" key="13">
    <source>
        <dbReference type="ARBA" id="ARBA00032413"/>
    </source>
</evidence>
<name>A0AAN8N9U7_9PEZI</name>
<dbReference type="Proteomes" id="UP001307849">
    <property type="component" value="Unassembled WGS sequence"/>
</dbReference>
<keyword evidence="7" id="KW-0645">Protease</keyword>
<accession>A0AAN8N9U7</accession>
<dbReference type="InterPro" id="IPR036005">
    <property type="entry name" value="Creatinase/aminopeptidase-like"/>
</dbReference>
<evidence type="ECO:0000313" key="16">
    <source>
        <dbReference type="Proteomes" id="UP001307849"/>
    </source>
</evidence>
<comment type="similarity">
    <text evidence="4">Belongs to the peptidase M24B family.</text>
</comment>
<dbReference type="PANTHER" id="PTHR43226">
    <property type="entry name" value="XAA-PRO AMINOPEPTIDASE 3"/>
    <property type="match status" value="1"/>
</dbReference>
<keyword evidence="16" id="KW-1185">Reference proteome</keyword>
<keyword evidence="8" id="KW-0479">Metal-binding</keyword>
<dbReference type="Gene3D" id="3.90.230.10">
    <property type="entry name" value="Creatinase/methionine aminopeptidase superfamily"/>
    <property type="match status" value="1"/>
</dbReference>
<keyword evidence="9" id="KW-0378">Hydrolase</keyword>
<dbReference type="InterPro" id="IPR052433">
    <property type="entry name" value="X-Pro_dipept-like"/>
</dbReference>